<dbReference type="KEGG" id="tol:TOL_2557"/>
<evidence type="ECO:0000313" key="2">
    <source>
        <dbReference type="Proteomes" id="UP000011866"/>
    </source>
</evidence>
<proteinExistence type="predicted"/>
<dbReference type="EMBL" id="HF680312">
    <property type="protein sequence ID" value="CCU72956.1"/>
    <property type="molecule type" value="Genomic_DNA"/>
</dbReference>
<keyword evidence="2" id="KW-1185">Reference proteome</keyword>
<sequence length="49" mass="5883">MPIKAVPIKAVPINGVDRIIAYRDYEQKTFVEWLLQKYHSLSRSYKFRL</sequence>
<reference evidence="1 2" key="1">
    <citation type="journal article" date="2013" name="Genome Announc.">
        <title>Genome Sequence of Thalassolituus oleivorans MIL-1 (DSM 14913T).</title>
        <authorList>
            <person name="Golyshin P.N."/>
            <person name="Werner J."/>
            <person name="Chernikova T.N."/>
            <person name="Tran H."/>
            <person name="Ferrer M."/>
            <person name="Yakimov M.M."/>
            <person name="Teeling H."/>
            <person name="Golyshina O.V."/>
        </authorList>
    </citation>
    <scope>NUCLEOTIDE SEQUENCE [LARGE SCALE GENOMIC DNA]</scope>
    <source>
        <strain evidence="1 2">MIL-1</strain>
    </source>
</reference>
<dbReference type="AlphaFoldDB" id="M5DSR4"/>
<organism evidence="1 2">
    <name type="scientific">Thalassolituus oleivorans MIL-1</name>
    <dbReference type="NCBI Taxonomy" id="1298593"/>
    <lineage>
        <taxon>Bacteria</taxon>
        <taxon>Pseudomonadati</taxon>
        <taxon>Pseudomonadota</taxon>
        <taxon>Gammaproteobacteria</taxon>
        <taxon>Oceanospirillales</taxon>
        <taxon>Oceanospirillaceae</taxon>
        <taxon>Thalassolituus</taxon>
    </lineage>
</organism>
<evidence type="ECO:0000313" key="1">
    <source>
        <dbReference type="EMBL" id="CCU72956.1"/>
    </source>
</evidence>
<dbReference type="Proteomes" id="UP000011866">
    <property type="component" value="Chromosome"/>
</dbReference>
<accession>M5DSR4</accession>
<protein>
    <submittedName>
        <fullName evidence="1">Uncharacterized protein</fullName>
    </submittedName>
</protein>
<gene>
    <name evidence="1" type="ORF">TOL_2557</name>
</gene>
<dbReference type="HOGENOM" id="CLU_3141675_0_0_6"/>
<name>M5DSR4_9GAMM</name>